<evidence type="ECO:0000256" key="6">
    <source>
        <dbReference type="ARBA" id="ARBA00017157"/>
    </source>
</evidence>
<evidence type="ECO:0000256" key="1">
    <source>
        <dbReference type="ARBA" id="ARBA00000900"/>
    </source>
</evidence>
<dbReference type="OrthoDB" id="6108at2759"/>
<dbReference type="Gene3D" id="3.30.40.10">
    <property type="entry name" value="Zinc/RING finger domain, C3HC4 (zinc finger)"/>
    <property type="match status" value="1"/>
</dbReference>
<comment type="catalytic activity">
    <reaction evidence="1 16">
        <text>S-ubiquitinyl-[E2 ubiquitin-conjugating enzyme]-L-cysteine + [acceptor protein]-L-lysine = [E2 ubiquitin-conjugating enzyme]-L-cysteine + N(6)-ubiquitinyl-[acceptor protein]-L-lysine.</text>
        <dbReference type="EC" id="2.3.2.27"/>
    </reaction>
</comment>
<dbReference type="Pfam" id="PF22958">
    <property type="entry name" value="Ltn1_1st"/>
    <property type="match status" value="1"/>
</dbReference>
<keyword evidence="20" id="KW-1185">Reference proteome</keyword>
<keyword evidence="9 16" id="KW-0479">Metal-binding</keyword>
<keyword evidence="7" id="KW-0963">Cytoplasm</keyword>
<dbReference type="CDD" id="cd16491">
    <property type="entry name" value="RING-CH-C4HC3_LTN1"/>
    <property type="match status" value="1"/>
</dbReference>
<name>A0A9W7YHJ7_9FUNG</name>
<comment type="caution">
    <text evidence="19">The sequence shown here is derived from an EMBL/GenBank/DDBJ whole genome shotgun (WGS) entry which is preliminary data.</text>
</comment>
<evidence type="ECO:0000256" key="15">
    <source>
        <dbReference type="PROSITE-ProRule" id="PRU00175"/>
    </source>
</evidence>
<dbReference type="GO" id="GO:1990116">
    <property type="term" value="P:ribosome-associated ubiquitin-dependent protein catabolic process"/>
    <property type="evidence" value="ECO:0007669"/>
    <property type="project" value="UniProtKB-UniRule"/>
</dbReference>
<evidence type="ECO:0000256" key="11">
    <source>
        <dbReference type="ARBA" id="ARBA00022771"/>
    </source>
</evidence>
<dbReference type="SUPFAM" id="SSF48371">
    <property type="entry name" value="ARM repeat"/>
    <property type="match status" value="1"/>
</dbReference>
<dbReference type="InterPro" id="IPR054476">
    <property type="entry name" value="Ltn1_N"/>
</dbReference>
<dbReference type="InterPro" id="IPR011989">
    <property type="entry name" value="ARM-like"/>
</dbReference>
<dbReference type="GO" id="GO:0005829">
    <property type="term" value="C:cytosol"/>
    <property type="evidence" value="ECO:0007669"/>
    <property type="project" value="UniProtKB-SubCell"/>
</dbReference>
<dbReference type="Gene3D" id="1.25.10.10">
    <property type="entry name" value="Leucine-rich Repeat Variant"/>
    <property type="match status" value="1"/>
</dbReference>
<dbReference type="FunFam" id="3.30.40.10:FF:000038">
    <property type="entry name" value="E3 ubiquitin-protein ligase listerin"/>
    <property type="match status" value="1"/>
</dbReference>
<dbReference type="InterPro" id="IPR054477">
    <property type="entry name" value="LTN1_E3_ligase_6th"/>
</dbReference>
<reference evidence="19" key="1">
    <citation type="submission" date="2022-07" db="EMBL/GenBank/DDBJ databases">
        <title>Phylogenomic reconstructions and comparative analyses of Kickxellomycotina fungi.</title>
        <authorList>
            <person name="Reynolds N.K."/>
            <person name="Stajich J.E."/>
            <person name="Barry K."/>
            <person name="Grigoriev I.V."/>
            <person name="Crous P."/>
            <person name="Smith M.E."/>
        </authorList>
    </citation>
    <scope>NUCLEOTIDE SEQUENCE</scope>
    <source>
        <strain evidence="19">BCRC 34381</strain>
    </source>
</reference>
<gene>
    <name evidence="19" type="ORF">LPJ61_000857</name>
</gene>
<dbReference type="GO" id="GO:0043023">
    <property type="term" value="F:ribosomal large subunit binding"/>
    <property type="evidence" value="ECO:0007669"/>
    <property type="project" value="TreeGrafter"/>
</dbReference>
<organism evidence="19 20">
    <name type="scientific">Coemansia biformis</name>
    <dbReference type="NCBI Taxonomy" id="1286918"/>
    <lineage>
        <taxon>Eukaryota</taxon>
        <taxon>Fungi</taxon>
        <taxon>Fungi incertae sedis</taxon>
        <taxon>Zoopagomycota</taxon>
        <taxon>Kickxellomycotina</taxon>
        <taxon>Kickxellomycetes</taxon>
        <taxon>Kickxellales</taxon>
        <taxon>Kickxellaceae</taxon>
        <taxon>Coemansia</taxon>
    </lineage>
</organism>
<keyword evidence="10" id="KW-0677">Repeat</keyword>
<evidence type="ECO:0000256" key="5">
    <source>
        <dbReference type="ARBA" id="ARBA00012483"/>
    </source>
</evidence>
<evidence type="ECO:0000313" key="20">
    <source>
        <dbReference type="Proteomes" id="UP001143981"/>
    </source>
</evidence>
<evidence type="ECO:0000256" key="12">
    <source>
        <dbReference type="ARBA" id="ARBA00022786"/>
    </source>
</evidence>
<protein>
    <recommendedName>
        <fullName evidence="6 16">E3 ubiquitin-protein ligase listerin</fullName>
        <ecNumber evidence="5 16">2.3.2.27</ecNumber>
    </recommendedName>
    <alternativeName>
        <fullName evidence="16">RING-type E3 ubiquitin transferase listerin</fullName>
    </alternativeName>
</protein>
<keyword evidence="13 16" id="KW-0862">Zinc</keyword>
<dbReference type="SMART" id="SM00184">
    <property type="entry name" value="RING"/>
    <property type="match status" value="1"/>
</dbReference>
<feature type="region of interest" description="Disordered" evidence="17">
    <location>
        <begin position="1"/>
        <end position="24"/>
    </location>
</feature>
<keyword evidence="11 15" id="KW-0863">Zinc-finger</keyword>
<evidence type="ECO:0000256" key="16">
    <source>
        <dbReference type="RuleBase" id="RU367090"/>
    </source>
</evidence>
<evidence type="ECO:0000256" key="8">
    <source>
        <dbReference type="ARBA" id="ARBA00022679"/>
    </source>
</evidence>
<dbReference type="InterPro" id="IPR054478">
    <property type="entry name" value="LTN1_UBC"/>
</dbReference>
<comment type="subunit">
    <text evidence="16">Component of the ribosome quality control complex (RQC).</text>
</comment>
<feature type="compositionally biased region" description="Polar residues" evidence="17">
    <location>
        <begin position="62"/>
        <end position="80"/>
    </location>
</feature>
<dbReference type="Pfam" id="PF22999">
    <property type="entry name" value="LTN1_E3_ligase_6th"/>
    <property type="match status" value="1"/>
</dbReference>
<evidence type="ECO:0000256" key="4">
    <source>
        <dbReference type="ARBA" id="ARBA00007997"/>
    </source>
</evidence>
<evidence type="ECO:0000256" key="3">
    <source>
        <dbReference type="ARBA" id="ARBA00004906"/>
    </source>
</evidence>
<comment type="function">
    <text evidence="14">E3 ubiquitin-protein ligase component of the ribosome quality control complex (RQC), a ribosome-associated complex that mediates ubiquitination and extraction of incompletely synthesized nascent chains for proteasomal degradation. Mediates ubiquitination of proteins derived from mRNAs lacking stop codons (non-stop proteins) and other translation arrest products induced by poly-lysine sequences and tandem rare codons. Ubiquitination leads to CDC48 recruitment for extraction and degradation of the incomplete translation product. May indirectly play a role in chromatin function and transcription.</text>
</comment>
<dbReference type="GO" id="GO:0008270">
    <property type="term" value="F:zinc ion binding"/>
    <property type="evidence" value="ECO:0007669"/>
    <property type="project" value="UniProtKB-KW"/>
</dbReference>
<keyword evidence="12 16" id="KW-0833">Ubl conjugation pathway</keyword>
<feature type="region of interest" description="Disordered" evidence="17">
    <location>
        <begin position="53"/>
        <end position="80"/>
    </location>
</feature>
<evidence type="ECO:0000256" key="14">
    <source>
        <dbReference type="ARBA" id="ARBA00055150"/>
    </source>
</evidence>
<evidence type="ECO:0000259" key="18">
    <source>
        <dbReference type="PROSITE" id="PS50089"/>
    </source>
</evidence>
<comment type="subcellular location">
    <subcellularLocation>
        <location evidence="2">Cytoplasm</location>
        <location evidence="2">Cytosol</location>
    </subcellularLocation>
</comment>
<evidence type="ECO:0000256" key="9">
    <source>
        <dbReference type="ARBA" id="ARBA00022723"/>
    </source>
</evidence>
<feature type="domain" description="RING-type" evidence="18">
    <location>
        <begin position="1743"/>
        <end position="1790"/>
    </location>
</feature>
<dbReference type="InterPro" id="IPR013083">
    <property type="entry name" value="Znf_RING/FYVE/PHD"/>
</dbReference>
<comment type="pathway">
    <text evidence="3 16">Protein modification; protein ubiquitination.</text>
</comment>
<dbReference type="Pfam" id="PF13639">
    <property type="entry name" value="zf-RING_2"/>
    <property type="match status" value="1"/>
</dbReference>
<dbReference type="SMART" id="SM00744">
    <property type="entry name" value="RINGv"/>
    <property type="match status" value="1"/>
</dbReference>
<dbReference type="PANTHER" id="PTHR12389">
    <property type="entry name" value="ZINC FINGER PROTEIN 294"/>
    <property type="match status" value="1"/>
</dbReference>
<evidence type="ECO:0000256" key="17">
    <source>
        <dbReference type="SAM" id="MobiDB-lite"/>
    </source>
</evidence>
<dbReference type="Proteomes" id="UP001143981">
    <property type="component" value="Unassembled WGS sequence"/>
</dbReference>
<proteinExistence type="inferred from homology"/>
<comment type="similarity">
    <text evidence="4 16">Belongs to the LTN1 family.</text>
</comment>
<dbReference type="SMART" id="SM01197">
    <property type="entry name" value="FANCL_C"/>
    <property type="match status" value="1"/>
</dbReference>
<evidence type="ECO:0000256" key="7">
    <source>
        <dbReference type="ARBA" id="ARBA00022490"/>
    </source>
</evidence>
<dbReference type="InterPro" id="IPR011016">
    <property type="entry name" value="Znf_RING-CH"/>
</dbReference>
<keyword evidence="8 16" id="KW-0808">Transferase</keyword>
<dbReference type="PANTHER" id="PTHR12389:SF0">
    <property type="entry name" value="E3 UBIQUITIN-PROTEIN LIGASE LISTERIN"/>
    <property type="match status" value="1"/>
</dbReference>
<dbReference type="InterPro" id="IPR001841">
    <property type="entry name" value="Znf_RING"/>
</dbReference>
<sequence length="1793" mass="187988">MSGKGKLPRVKGNLKPTSSSRAADLVGDDTAAINAFKANPALAFAQLSQGLARSGAAPGRTGSPTAHTPDAQSGASTPQQQLSVLDQIDAQLAAQLKRLGKHDANTKMRALAELRGYIAEHTWETGLEGMLLAWPPLLRRHVFDTDRRVRMAIAQVHADLVVKVGRRLASQLKQLIGPWLASYFDPSRDIARCSRQAFEAAFSESKRKEVISFCIPDLLAFAADNIVEQTAESLSDPRATDPEEIRSKYEHVVGASFGVLMLAVDEMAPDRLLEHRPAFDAVLTSKRALALVASPSLFVRRSIYRLVRSVMLRCPALAADSHAAVAQALLKHCFADADPGAHGDMWDAVLLTTKAYPQVWAAGDASGKKGSPPIGRVFEFLRLRCRLSPTISYPSILALLANLPDSVLDEPSFQPSLHSALWHGAGSFAGGADASDSRVARQDAAAALVSAICECSSFLWTRSLKAAAVGDAAVVAAVGKEAAKEVDRLWHFYVQHAGSSKEMAEPIVQLFRKVESLSNKYDDEMLTSVWAQASWFALKRVSGDATVPIVSLVARLAHLELVPHRRLVDGARMLLEAFCQLARQSPDATAARTLIQALAQQAPEAVFHGSHADAFATRLAAAGTPDDVVALALAKAHFGLESTGSAAEAAKCIDSFVSPLLDGARVKAEGGGSLVTASKLLAALPESDVAKSAGWAADARLPAVDAALAALLPGDHGGLAAAPQAELVALFGHALGLFFSEARLLSSRTADSLFGWMAQVFVDVCGAQQSASVESASAGWEAACGEVLRAWTALARAPASGARFVHYWLQQSGGRGRAALGLLFDYAEPPADADADAEDSASAGWALAHRAHQAWAAVESRLGKLGLGAELSRALGEAIAQDVDDLRARRDPEHLARLAGAVYARICPQDDESTLAGLVGLWLLYAPQLAGPDEQAARAACVAGGSGLWQAVEDGASTGSDMSFHTVAHWQSATGGSLDPALPEFDVAGRSQAARRAIFGIEFVRRAGGLGVLAGADREALAAFVLRMALAFVMLREALLLASSNAGWSAAEAGSRDRRMVAQVSIIRVDGTSAAVLAQADNAARSIQDTVSDLLELVAVHELPLPGRGEKTSTKTGVPRDAGRWLGTLMERVLDADSAAADSVWSCAVEQCAERCRGDAGSPWVVVLGRLAQWCQWAHPLPAMCVEAEVADALSRRLASGRTLEAGVAAMATVVARAVALRHACARAPAMRSSLLDVASQLSGAAAGGDAVLVTAHLELLAELLPAREAAVEAATAVAKIVSALSALRGDSVAGAVAGLAVVQRLAACAAAMDADSAVALARLCVRWSELDAGELGEAAVLSAVGRATSELAQAASRILAESRPAIGTALRQLGERLVDVCVLGERPVAAGAQAVAQLAESGFAAVPELSRLFPVLASAPPRLNAALVRLALAAEDRAAYAGVGMGSLVRLVLAAAKTLAGLVATPAGVGSAAEADEFVRAAGVRLLSALFLAVQFAEALQDAAAATAEGEAAAAAGAERSEELSELLARERVLDVAMPWVCGLLGLAAGQRAFEAQRWDVSAQLDWQAWAAVQGAGLALEVLALHVVVGLARTFPATLRAWWTGLPQAQRATGAAMEQFVARHVSVPVGATEMERVRSPAGALARVLEEYDDAQVRAGARQATITYTVDDCTLELAVRLPSTYPLAPAVLDAVRRVAVPESRWRAWVVAAQAQMARNCRMDAVCARIVGNIGAHFAGVEDCAICYSAVGALDGSLPSKQCHTCKNSFHRACLYKWFRTSNQSSCPLCRNLF</sequence>
<dbReference type="PROSITE" id="PS50089">
    <property type="entry name" value="ZF_RING_2"/>
    <property type="match status" value="1"/>
</dbReference>
<evidence type="ECO:0000256" key="2">
    <source>
        <dbReference type="ARBA" id="ARBA00004514"/>
    </source>
</evidence>
<dbReference type="SUPFAM" id="SSF57850">
    <property type="entry name" value="RING/U-box"/>
    <property type="match status" value="1"/>
</dbReference>
<accession>A0A9W7YHJ7</accession>
<dbReference type="Pfam" id="PF23009">
    <property type="entry name" value="UBC_like"/>
    <property type="match status" value="1"/>
</dbReference>
<comment type="function">
    <text evidence="16">E3 ubiquitin-protein ligase. Component of the ribosome quality control complex (RQC), a ribosome-associated complex that mediates ubiquitination and extraction of incompletely synthesized nascent chains for proteasomal degradation.</text>
</comment>
<dbReference type="EMBL" id="JANBOI010000053">
    <property type="protein sequence ID" value="KAJ1734851.1"/>
    <property type="molecule type" value="Genomic_DNA"/>
</dbReference>
<dbReference type="GO" id="GO:0061630">
    <property type="term" value="F:ubiquitin protein ligase activity"/>
    <property type="evidence" value="ECO:0007669"/>
    <property type="project" value="UniProtKB-UniRule"/>
</dbReference>
<dbReference type="InterPro" id="IPR039795">
    <property type="entry name" value="LTN1/Rkr1"/>
</dbReference>
<dbReference type="InterPro" id="IPR016024">
    <property type="entry name" value="ARM-type_fold"/>
</dbReference>
<evidence type="ECO:0000256" key="13">
    <source>
        <dbReference type="ARBA" id="ARBA00022833"/>
    </source>
</evidence>
<dbReference type="EC" id="2.3.2.27" evidence="5 16"/>
<dbReference type="GO" id="GO:1990112">
    <property type="term" value="C:RQC complex"/>
    <property type="evidence" value="ECO:0007669"/>
    <property type="project" value="UniProtKB-UniRule"/>
</dbReference>
<dbReference type="GO" id="GO:0072344">
    <property type="term" value="P:rescue of stalled ribosome"/>
    <property type="evidence" value="ECO:0007669"/>
    <property type="project" value="UniProtKB-UniRule"/>
</dbReference>
<evidence type="ECO:0000313" key="19">
    <source>
        <dbReference type="EMBL" id="KAJ1734851.1"/>
    </source>
</evidence>
<dbReference type="InterPro" id="IPR039804">
    <property type="entry name" value="RING-CH-C4HC3_LTN1"/>
</dbReference>
<evidence type="ECO:0000256" key="10">
    <source>
        <dbReference type="ARBA" id="ARBA00022737"/>
    </source>
</evidence>